<name>A0A9Q0KS86_9MAGN</name>
<proteinExistence type="predicted"/>
<keyword evidence="2" id="KW-1185">Reference proteome</keyword>
<dbReference type="EMBL" id="JAMYWD010000003">
    <property type="protein sequence ID" value="KAJ4975679.1"/>
    <property type="molecule type" value="Genomic_DNA"/>
</dbReference>
<evidence type="ECO:0000313" key="1">
    <source>
        <dbReference type="EMBL" id="KAJ4975679.1"/>
    </source>
</evidence>
<evidence type="ECO:0000313" key="2">
    <source>
        <dbReference type="Proteomes" id="UP001141806"/>
    </source>
</evidence>
<dbReference type="AlphaFoldDB" id="A0A9Q0KS86"/>
<reference evidence="1" key="1">
    <citation type="journal article" date="2023" name="Plant J.">
        <title>The genome of the king protea, Protea cynaroides.</title>
        <authorList>
            <person name="Chang J."/>
            <person name="Duong T.A."/>
            <person name="Schoeman C."/>
            <person name="Ma X."/>
            <person name="Roodt D."/>
            <person name="Barker N."/>
            <person name="Li Z."/>
            <person name="Van de Peer Y."/>
            <person name="Mizrachi E."/>
        </authorList>
    </citation>
    <scope>NUCLEOTIDE SEQUENCE</scope>
    <source>
        <tissue evidence="1">Young leaves</tissue>
    </source>
</reference>
<organism evidence="1 2">
    <name type="scientific">Protea cynaroides</name>
    <dbReference type="NCBI Taxonomy" id="273540"/>
    <lineage>
        <taxon>Eukaryota</taxon>
        <taxon>Viridiplantae</taxon>
        <taxon>Streptophyta</taxon>
        <taxon>Embryophyta</taxon>
        <taxon>Tracheophyta</taxon>
        <taxon>Spermatophyta</taxon>
        <taxon>Magnoliopsida</taxon>
        <taxon>Proteales</taxon>
        <taxon>Proteaceae</taxon>
        <taxon>Protea</taxon>
    </lineage>
</organism>
<sequence length="174" mass="19567">MMSTDGCSSGGSKWWSSGSGRSCVVSIMKACLEEVCPSQTKLSLMASKIVNAKLKFAEEKLEFLTKGRLARGIFDGSWVEWDKQRVDKDFIGELAFFFPRHAKPAYFRTSMGKPVRLSHIVALYPSKPHSPNKQLSYIIVHSLDLTAVHKVELLTVLIEWDSYTCAYLHLEGFS</sequence>
<protein>
    <submittedName>
        <fullName evidence="1">Uncharacterized protein</fullName>
    </submittedName>
</protein>
<comment type="caution">
    <text evidence="1">The sequence shown here is derived from an EMBL/GenBank/DDBJ whole genome shotgun (WGS) entry which is preliminary data.</text>
</comment>
<gene>
    <name evidence="1" type="ORF">NE237_000785</name>
</gene>
<dbReference type="Proteomes" id="UP001141806">
    <property type="component" value="Unassembled WGS sequence"/>
</dbReference>
<accession>A0A9Q0KS86</accession>